<gene>
    <name evidence="1" type="ordered locus">TC_0165</name>
</gene>
<dbReference type="HOGENOM" id="CLU_3023683_0_0_0"/>
<organism evidence="1 2">
    <name type="scientific">Chlamydia muridarum (strain MoPn / Nigg)</name>
    <dbReference type="NCBI Taxonomy" id="243161"/>
    <lineage>
        <taxon>Bacteria</taxon>
        <taxon>Pseudomonadati</taxon>
        <taxon>Chlamydiota</taxon>
        <taxon>Chlamydiia</taxon>
        <taxon>Chlamydiales</taxon>
        <taxon>Chlamydiaceae</taxon>
        <taxon>Chlamydia/Chlamydophila group</taxon>
        <taxon>Chlamydia</taxon>
    </lineage>
</organism>
<proteinExistence type="predicted"/>
<dbReference type="Proteomes" id="UP000000800">
    <property type="component" value="Chromosome"/>
</dbReference>
<evidence type="ECO:0000313" key="1">
    <source>
        <dbReference type="EMBL" id="AAF39041.1"/>
    </source>
</evidence>
<sequence length="55" mass="6598">MAPSKTLRKPLLKRLFEHFSCIFFFLLKANKDSIVWEQHPPSPFFLILEYSLFPK</sequence>
<accession>Q9PLD9</accession>
<dbReference type="EMBL" id="AE002160">
    <property type="protein sequence ID" value="AAF39041.1"/>
    <property type="molecule type" value="Genomic_DNA"/>
</dbReference>
<reference evidence="1 2" key="1">
    <citation type="journal article" date="2000" name="Nucleic Acids Res.">
        <title>Genome sequences of Chlamydia trachomatis MoPn and Chlamydia pneumoniae AR39.</title>
        <authorList>
            <person name="Read T.D."/>
            <person name="Brunham R.C."/>
            <person name="Shen C."/>
            <person name="Gill S.R."/>
            <person name="Heidelberg J.F."/>
            <person name="White O."/>
            <person name="Hickey E.K."/>
            <person name="Peterson J.D."/>
            <person name="Utterback T.R."/>
            <person name="Berry K.J."/>
            <person name="Bass S."/>
            <person name="Linher K.D."/>
            <person name="Weidman J.F."/>
            <person name="Khouri H.M."/>
            <person name="Craven B."/>
            <person name="Bowman C."/>
            <person name="Dodson R.J."/>
            <person name="Gwinn M.L."/>
            <person name="Nelson W.C."/>
            <person name="DeBoy R.T."/>
            <person name="Kolonay J.F."/>
            <person name="McClarty G."/>
            <person name="Salzberg S.L."/>
            <person name="Eisen J.A."/>
            <person name="Fraser C.M."/>
        </authorList>
    </citation>
    <scope>NUCLEOTIDE SEQUENCE [LARGE SCALE GENOMIC DNA]</scope>
    <source>
        <strain evidence="2">MoPn / Nigg</strain>
    </source>
</reference>
<keyword evidence="2" id="KW-1185">Reference proteome</keyword>
<name>Q9PLD9_CHLMU</name>
<dbReference type="KEGG" id="cmu:TC_0165"/>
<evidence type="ECO:0000313" key="2">
    <source>
        <dbReference type="Proteomes" id="UP000000800"/>
    </source>
</evidence>
<dbReference type="AlphaFoldDB" id="Q9PLD9"/>
<protein>
    <submittedName>
        <fullName evidence="1">Uncharacterized protein</fullName>
    </submittedName>
</protein>
<dbReference type="PIR" id="H81732">
    <property type="entry name" value="H81732"/>
</dbReference>